<feature type="domain" description="EAL" evidence="3">
    <location>
        <begin position="665"/>
        <end position="921"/>
    </location>
</feature>
<dbReference type="Pfam" id="PF22673">
    <property type="entry name" value="MCP-like_PDC_1"/>
    <property type="match status" value="1"/>
</dbReference>
<dbReference type="PROSITE" id="PS50887">
    <property type="entry name" value="GGDEF"/>
    <property type="match status" value="1"/>
</dbReference>
<dbReference type="Pfam" id="PF00563">
    <property type="entry name" value="EAL"/>
    <property type="match status" value="1"/>
</dbReference>
<keyword evidence="2" id="KW-0472">Membrane</keyword>
<evidence type="ECO:0000259" key="3">
    <source>
        <dbReference type="PROSITE" id="PS50883"/>
    </source>
</evidence>
<dbReference type="HOGENOM" id="CLU_000445_70_44_6"/>
<dbReference type="Proteomes" id="UP000000238">
    <property type="component" value="Chromosome"/>
</dbReference>
<reference evidence="5 6" key="1">
    <citation type="journal article" date="2005" name="Nucleic Acids Res.">
        <title>Genomic blueprint of Hahella chejuensis, a marine microbe producing an algicidal agent.</title>
        <authorList>
            <person name="Jeong H."/>
            <person name="Yim J.H."/>
            <person name="Lee C."/>
            <person name="Choi S.-H."/>
            <person name="Park Y.K."/>
            <person name="Yoon S.H."/>
            <person name="Hur C.-G."/>
            <person name="Kang H.-Y."/>
            <person name="Kim D."/>
            <person name="Lee H.H."/>
            <person name="Park K.H."/>
            <person name="Park S.-H."/>
            <person name="Park H.-S."/>
            <person name="Lee H.K."/>
            <person name="Oh T.K."/>
            <person name="Kim J.F."/>
        </authorList>
    </citation>
    <scope>NUCLEOTIDE SEQUENCE [LARGE SCALE GENOMIC DNA]</scope>
    <source>
        <strain evidence="5 6">KCTC 2396</strain>
    </source>
</reference>
<dbReference type="InterPro" id="IPR043128">
    <property type="entry name" value="Rev_trsase/Diguanyl_cyclase"/>
</dbReference>
<evidence type="ECO:0000313" key="6">
    <source>
        <dbReference type="Proteomes" id="UP000000238"/>
    </source>
</evidence>
<evidence type="ECO:0000256" key="1">
    <source>
        <dbReference type="ARBA" id="ARBA00001946"/>
    </source>
</evidence>
<evidence type="ECO:0000313" key="5">
    <source>
        <dbReference type="EMBL" id="ABC28388.1"/>
    </source>
</evidence>
<dbReference type="PROSITE" id="PS50883">
    <property type="entry name" value="EAL"/>
    <property type="match status" value="1"/>
</dbReference>
<dbReference type="eggNOG" id="COG5001">
    <property type="taxonomic scope" value="Bacteria"/>
</dbReference>
<dbReference type="FunFam" id="3.30.70.270:FF:000001">
    <property type="entry name" value="Diguanylate cyclase domain protein"/>
    <property type="match status" value="1"/>
</dbReference>
<dbReference type="InterPro" id="IPR000014">
    <property type="entry name" value="PAS"/>
</dbReference>
<dbReference type="SMART" id="SM00267">
    <property type="entry name" value="GGDEF"/>
    <property type="match status" value="1"/>
</dbReference>
<dbReference type="CDD" id="cd01949">
    <property type="entry name" value="GGDEF"/>
    <property type="match status" value="1"/>
</dbReference>
<comment type="cofactor">
    <cofactor evidence="1">
        <name>Mg(2+)</name>
        <dbReference type="ChEBI" id="CHEBI:18420"/>
    </cofactor>
</comment>
<dbReference type="SUPFAM" id="SSF55073">
    <property type="entry name" value="Nucleotide cyclase"/>
    <property type="match status" value="1"/>
</dbReference>
<dbReference type="PANTHER" id="PTHR44757">
    <property type="entry name" value="DIGUANYLATE CYCLASE DGCP"/>
    <property type="match status" value="1"/>
</dbReference>
<dbReference type="Gene3D" id="3.30.70.270">
    <property type="match status" value="1"/>
</dbReference>
<dbReference type="Pfam" id="PF00990">
    <property type="entry name" value="GGDEF"/>
    <property type="match status" value="1"/>
</dbReference>
<dbReference type="Gene3D" id="3.30.450.20">
    <property type="entry name" value="PAS domain"/>
    <property type="match status" value="2"/>
</dbReference>
<dbReference type="PROSITE" id="PS51257">
    <property type="entry name" value="PROKAR_LIPOPROTEIN"/>
    <property type="match status" value="1"/>
</dbReference>
<name>Q2SLT6_HAHCH</name>
<keyword evidence="6" id="KW-1185">Reference proteome</keyword>
<evidence type="ECO:0000259" key="4">
    <source>
        <dbReference type="PROSITE" id="PS50887"/>
    </source>
</evidence>
<dbReference type="RefSeq" id="WP_011395461.1">
    <property type="nucleotide sequence ID" value="NC_007645.1"/>
</dbReference>
<dbReference type="PANTHER" id="PTHR44757:SF2">
    <property type="entry name" value="BIOFILM ARCHITECTURE MAINTENANCE PROTEIN MBAA"/>
    <property type="match status" value="1"/>
</dbReference>
<dbReference type="SMART" id="SM00091">
    <property type="entry name" value="PAS"/>
    <property type="match status" value="1"/>
</dbReference>
<dbReference type="InterPro" id="IPR000160">
    <property type="entry name" value="GGDEF_dom"/>
</dbReference>
<dbReference type="SUPFAM" id="SSF55785">
    <property type="entry name" value="PYP-like sensor domain (PAS domain)"/>
    <property type="match status" value="1"/>
</dbReference>
<evidence type="ECO:0000256" key="2">
    <source>
        <dbReference type="SAM" id="Phobius"/>
    </source>
</evidence>
<dbReference type="GO" id="GO:0003824">
    <property type="term" value="F:catalytic activity"/>
    <property type="evidence" value="ECO:0007669"/>
    <property type="project" value="UniProtKB-ARBA"/>
</dbReference>
<dbReference type="EMBL" id="CP000155">
    <property type="protein sequence ID" value="ABC28388.1"/>
    <property type="molecule type" value="Genomic_DNA"/>
</dbReference>
<feature type="transmembrane region" description="Helical" evidence="2">
    <location>
        <begin position="6"/>
        <end position="26"/>
    </location>
</feature>
<dbReference type="KEGG" id="hch:HCH_01530"/>
<dbReference type="NCBIfam" id="TIGR00254">
    <property type="entry name" value="GGDEF"/>
    <property type="match status" value="1"/>
</dbReference>
<organism evidence="5 6">
    <name type="scientific">Hahella chejuensis (strain KCTC 2396)</name>
    <dbReference type="NCBI Taxonomy" id="349521"/>
    <lineage>
        <taxon>Bacteria</taxon>
        <taxon>Pseudomonadati</taxon>
        <taxon>Pseudomonadota</taxon>
        <taxon>Gammaproteobacteria</taxon>
        <taxon>Oceanospirillales</taxon>
        <taxon>Hahellaceae</taxon>
        <taxon>Hahella</taxon>
    </lineage>
</organism>
<proteinExistence type="predicted"/>
<gene>
    <name evidence="5" type="ordered locus">HCH_01530</name>
</gene>
<dbReference type="InterPro" id="IPR001633">
    <property type="entry name" value="EAL_dom"/>
</dbReference>
<dbReference type="AlphaFoldDB" id="Q2SLT6"/>
<protein>
    <submittedName>
        <fullName evidence="5">Predicted signal transduction protein containing a membrane domain, an EAL and a GGDEF domain</fullName>
    </submittedName>
</protein>
<dbReference type="CDD" id="cd00130">
    <property type="entry name" value="PAS"/>
    <property type="match status" value="1"/>
</dbReference>
<keyword evidence="2" id="KW-1133">Transmembrane helix</keyword>
<dbReference type="SUPFAM" id="SSF141868">
    <property type="entry name" value="EAL domain-like"/>
    <property type="match status" value="1"/>
</dbReference>
<keyword evidence="2" id="KW-0812">Transmembrane</keyword>
<accession>Q2SLT6</accession>
<feature type="domain" description="GGDEF" evidence="4">
    <location>
        <begin position="523"/>
        <end position="656"/>
    </location>
</feature>
<dbReference type="InterPro" id="IPR052155">
    <property type="entry name" value="Biofilm_reg_signaling"/>
</dbReference>
<sequence>MKLGATAGRLAALLFILIACVVLILLDYRERTRNYYQSMQVELQQTQKNVSASTRRIMEHIAILRRAAESYLLNHHEEHLYSDLSANIVYDPSRNLFDMDALQPPFTTDQAGNLTGLGNIQGRQPNYYREIEMALSLTPIFRATKENLPESNWVYYISQNRFLYIAPWIDSNKFAYTNESLSLEFFTLALPYHNPERTPFWTRVYVDEFGEGLMVTAAAPIYASDVFLGSVAIDITLDVLKEFVINPNLSAGELFVVNQSHQLLAHPTLTSSHAKTAATFPEALPKGVDNFISHPKDIPTDTFLEIKGYALIRTNIDETSWHLLLSVKQSTIRSAIIEQMTPEMALAGLIVLFAALIQRYFLTAGQLESSQRRYRQMFEHCDAVQIILDPTNNKVIDANPAACDFFGFSSEMMGNISASRLFLSENNEMLGENWLPSLQSGKTVIAARRGDNRSSLVEMYVSDIKDKASSYLYLIVHDITDRKRSEEQIRLQAYYDPLTRLPNRSYLFEHLNSLIASHKREQARLAVLFIDLDRFKQVNDNLGHGVGDKLLQQVSTRLKSRLRESDMLARLGGDEFTVVLPHLREETDAIHVAKMLLQQLADSFSVGDYELHIGASIGVTLFPKDGEDASTLIKNADIAMYKAKDNGRNQYRFFEERMNEAVASRLMLEGDIREATQNEQFHLEFQPIIDLKNMRLAGAEALLRWLHPRFGELHPREFMSIAEETGNIVQISEWLLQNALNLAAEWQYSRPAGQQPFIAVNMSRRQLISSQHIKRWRDIIRQSEVPPSSLVLELTEHNLLNEFEESRRCLIELHQMGVRLSLDDYGHGASSLTLLKDLPISMLKLDGLLIRNLGRQTKEEVLMDALVKMGRAMDMKIVAEGVETPQQLAVLRESGCDYGQGYLFSPPTQPRELSMMLEKVFNVQTQDD</sequence>
<dbReference type="NCBIfam" id="TIGR00229">
    <property type="entry name" value="sensory_box"/>
    <property type="match status" value="1"/>
</dbReference>
<dbReference type="CDD" id="cd01948">
    <property type="entry name" value="EAL"/>
    <property type="match status" value="1"/>
</dbReference>
<dbReference type="InterPro" id="IPR035965">
    <property type="entry name" value="PAS-like_dom_sf"/>
</dbReference>
<dbReference type="Pfam" id="PF13188">
    <property type="entry name" value="PAS_8"/>
    <property type="match status" value="1"/>
</dbReference>
<dbReference type="InterPro" id="IPR029787">
    <property type="entry name" value="Nucleotide_cyclase"/>
</dbReference>
<dbReference type="SMART" id="SM00052">
    <property type="entry name" value="EAL"/>
    <property type="match status" value="1"/>
</dbReference>
<dbReference type="OrthoDB" id="8553030at2"/>
<dbReference type="Gene3D" id="3.20.20.450">
    <property type="entry name" value="EAL domain"/>
    <property type="match status" value="1"/>
</dbReference>
<dbReference type="STRING" id="349521.HCH_01530"/>
<dbReference type="InterPro" id="IPR035919">
    <property type="entry name" value="EAL_sf"/>
</dbReference>